<dbReference type="InterPro" id="IPR006694">
    <property type="entry name" value="Fatty_acid_hydroxylase"/>
</dbReference>
<comment type="subcellular location">
    <subcellularLocation>
        <location evidence="1">Endoplasmic reticulum membrane</location>
        <topology evidence="1">Multi-pass membrane protein</topology>
    </subcellularLocation>
</comment>
<evidence type="ECO:0000256" key="15">
    <source>
        <dbReference type="PIRSR" id="PIRSR005149-1"/>
    </source>
</evidence>
<feature type="binding site" evidence="15">
    <location>
        <position position="269"/>
    </location>
    <ligand>
        <name>Zn(2+)</name>
        <dbReference type="ChEBI" id="CHEBI:29105"/>
        <label>1</label>
    </ligand>
</feature>
<dbReference type="PANTHER" id="PTHR12863">
    <property type="entry name" value="FATTY ACID HYDROXYLASE"/>
    <property type="match status" value="1"/>
</dbReference>
<evidence type="ECO:0000256" key="10">
    <source>
        <dbReference type="ARBA" id="ARBA00023002"/>
    </source>
</evidence>
<feature type="binding site" evidence="15">
    <location>
        <position position="187"/>
    </location>
    <ligand>
        <name>Zn(2+)</name>
        <dbReference type="ChEBI" id="CHEBI:29105"/>
        <label>1</label>
    </ligand>
</feature>
<reference evidence="19" key="1">
    <citation type="submission" date="2022-01" db="EMBL/GenBank/DDBJ databases">
        <authorList>
            <person name="King R."/>
        </authorList>
    </citation>
    <scope>NUCLEOTIDE SEQUENCE</scope>
</reference>
<dbReference type="GO" id="GO:0080132">
    <property type="term" value="F:fatty acid 2-hydroxylase activity"/>
    <property type="evidence" value="ECO:0007669"/>
    <property type="project" value="InterPro"/>
</dbReference>
<keyword evidence="11 14" id="KW-0443">Lipid metabolism</keyword>
<feature type="binding site" description="axial binding residue" evidence="16">
    <location>
        <position position="59"/>
    </location>
    <ligand>
        <name>heme</name>
        <dbReference type="ChEBI" id="CHEBI:30413"/>
    </ligand>
    <ligandPart>
        <name>Fe</name>
        <dbReference type="ChEBI" id="CHEBI:18248"/>
    </ligandPart>
</feature>
<keyword evidence="12 14" id="KW-0472">Membrane</keyword>
<evidence type="ECO:0000256" key="14">
    <source>
        <dbReference type="PIRNR" id="PIRNR005149"/>
    </source>
</evidence>
<dbReference type="Pfam" id="PF04116">
    <property type="entry name" value="FA_hydroxylase"/>
    <property type="match status" value="1"/>
</dbReference>
<feature type="binding site" evidence="15">
    <location>
        <position position="204"/>
    </location>
    <ligand>
        <name>Zn(2+)</name>
        <dbReference type="ChEBI" id="CHEBI:29105"/>
        <label>1</label>
    </ligand>
</feature>
<evidence type="ECO:0000256" key="4">
    <source>
        <dbReference type="ARBA" id="ARBA00022692"/>
    </source>
</evidence>
<evidence type="ECO:0000256" key="11">
    <source>
        <dbReference type="ARBA" id="ARBA00023098"/>
    </source>
</evidence>
<feature type="binding site" evidence="15">
    <location>
        <position position="207"/>
    </location>
    <ligand>
        <name>Zn(2+)</name>
        <dbReference type="ChEBI" id="CHEBI:29105"/>
        <label>1</label>
    </ligand>
</feature>
<keyword evidence="16" id="KW-0349">Heme</keyword>
<comment type="function">
    <text evidence="14">Catalyzes stereospecific hydroxylation of free fatty acids at the C-2 position to produce (R)-2-hydroxy fatty acids, which are building blocks of sphingolipids and glycosphingolipids common in neural tissue and epidermis. Plays an essential role in the synthesis of galactosphingolipids of the myelin sheath. Responsible for the synthesis of sphingolipids and glycosphingolipids involved in the formation of epidermal lamellar bodies critical for skin permeability barrier. Participates in the synthesis of glycosphingolipids and a fraction of type II wax diesters in sebaceous gland, specifically regulating hair follicle homeostasis. Involved in the synthesis of sphingolipids of plasma membrane rafts, controlling lipid raft mobility and trafficking of raft-associated proteins.</text>
</comment>
<feature type="transmembrane region" description="Helical" evidence="17">
    <location>
        <begin position="217"/>
        <end position="237"/>
    </location>
</feature>
<dbReference type="InterPro" id="IPR036400">
    <property type="entry name" value="Cyt_B5-like_heme/steroid_sf"/>
</dbReference>
<keyword evidence="3 14" id="KW-0444">Lipid biosynthesis</keyword>
<feature type="binding site" description="axial binding residue" evidence="16">
    <location>
        <position position="35"/>
    </location>
    <ligand>
        <name>heme</name>
        <dbReference type="ChEBI" id="CHEBI:30413"/>
    </ligand>
    <ligandPart>
        <name>Fe</name>
        <dbReference type="ChEBI" id="CHEBI:18248"/>
    </ligandPart>
</feature>
<feature type="binding site" evidence="15">
    <location>
        <position position="208"/>
    </location>
    <ligand>
        <name>Zn(2+)</name>
        <dbReference type="ChEBI" id="CHEBI:29105"/>
        <label>1</label>
    </ligand>
</feature>
<dbReference type="GO" id="GO:0005789">
    <property type="term" value="C:endoplasmic reticulum membrane"/>
    <property type="evidence" value="ECO:0007669"/>
    <property type="project" value="UniProtKB-SubCell"/>
</dbReference>
<dbReference type="Proteomes" id="UP001153620">
    <property type="component" value="Chromosome 3"/>
</dbReference>
<evidence type="ECO:0000313" key="20">
    <source>
        <dbReference type="Proteomes" id="UP001153620"/>
    </source>
</evidence>
<proteinExistence type="inferred from homology"/>
<keyword evidence="10 14" id="KW-0560">Oxidoreductase</keyword>
<reference evidence="19" key="2">
    <citation type="submission" date="2022-10" db="EMBL/GenBank/DDBJ databases">
        <authorList>
            <consortium name="ENA_rothamsted_submissions"/>
            <consortium name="culmorum"/>
            <person name="King R."/>
        </authorList>
    </citation>
    <scope>NUCLEOTIDE SEQUENCE</scope>
</reference>
<evidence type="ECO:0000259" key="18">
    <source>
        <dbReference type="PROSITE" id="PS50255"/>
    </source>
</evidence>
<evidence type="ECO:0000256" key="12">
    <source>
        <dbReference type="ARBA" id="ARBA00023136"/>
    </source>
</evidence>
<feature type="binding site" evidence="15">
    <location>
        <position position="265"/>
    </location>
    <ligand>
        <name>Zn(2+)</name>
        <dbReference type="ChEBI" id="CHEBI:29105"/>
        <label>1</label>
    </ligand>
</feature>
<keyword evidence="8 15" id="KW-0862">Zinc</keyword>
<evidence type="ECO:0000313" key="19">
    <source>
        <dbReference type="EMBL" id="CAG9807765.1"/>
    </source>
</evidence>
<dbReference type="EC" id="1.-.-.-" evidence="14"/>
<evidence type="ECO:0000256" key="16">
    <source>
        <dbReference type="PIRSR" id="PIRSR005149-50"/>
    </source>
</evidence>
<gene>
    <name evidence="19" type="ORF">CHIRRI_LOCUS10611</name>
</gene>
<comment type="cofactor">
    <cofactor evidence="14 15">
        <name>Zn(2+)</name>
        <dbReference type="ChEBI" id="CHEBI:29105"/>
    </cofactor>
    <text evidence="14 15">Binds 2 Zn(2+) ions per subunit that likely form a catalytic dimetal center.</text>
</comment>
<dbReference type="OrthoDB" id="2204368at2759"/>
<sequence length="325" mass="39016">MEVGDKSNEILLPVKSLIVEYEKELYDLKKFIHQHPGGINILQHKNYKNIDANFKNSNHSLAAKYLLKEYKIRSDVNNKEGLEHLVDWNKAMVPQISKLDKNYYEWVNLPVDRPLKLFEYDLLEIFTKTPWYLPLLFWIPVIVFFIINESSSFLTTFEMYLKTFIWLGMGICLWTLLEYILHRFVFHINVLRYPRLKTFHFMFHGNHHKVPFDEYRLVFPPIPAAILTAIGYQLLRVFHYFSLISQPKLLLAGILIGFLGYDMTHYYLHFASPKNAYFYNLKRYHYKHHFVSHEKGFGVSNTFWDRVFSTEIQLNKLKYLLKWKE</sequence>
<feature type="binding site" evidence="15">
    <location>
        <position position="288"/>
    </location>
    <ligand>
        <name>Zn(2+)</name>
        <dbReference type="ChEBI" id="CHEBI:29105"/>
        <label>1</label>
    </ligand>
</feature>
<evidence type="ECO:0000256" key="8">
    <source>
        <dbReference type="ARBA" id="ARBA00022833"/>
    </source>
</evidence>
<evidence type="ECO:0000256" key="13">
    <source>
        <dbReference type="ARBA" id="ARBA00023160"/>
    </source>
</evidence>
<dbReference type="AlphaFoldDB" id="A0A9N9RZ76"/>
<dbReference type="GO" id="GO:0005506">
    <property type="term" value="F:iron ion binding"/>
    <property type="evidence" value="ECO:0007669"/>
    <property type="project" value="UniProtKB-UniRule"/>
</dbReference>
<dbReference type="GO" id="GO:0006633">
    <property type="term" value="P:fatty acid biosynthetic process"/>
    <property type="evidence" value="ECO:0007669"/>
    <property type="project" value="UniProtKB-KW"/>
</dbReference>
<dbReference type="Gene3D" id="3.10.120.10">
    <property type="entry name" value="Cytochrome b5-like heme/steroid binding domain"/>
    <property type="match status" value="1"/>
</dbReference>
<evidence type="ECO:0000256" key="3">
    <source>
        <dbReference type="ARBA" id="ARBA00022516"/>
    </source>
</evidence>
<evidence type="ECO:0000256" key="5">
    <source>
        <dbReference type="ARBA" id="ARBA00022723"/>
    </source>
</evidence>
<evidence type="ECO:0000256" key="6">
    <source>
        <dbReference type="ARBA" id="ARBA00022824"/>
    </source>
</evidence>
<keyword evidence="7 14" id="KW-0276">Fatty acid metabolism</keyword>
<evidence type="ECO:0000256" key="7">
    <source>
        <dbReference type="ARBA" id="ARBA00022832"/>
    </source>
</evidence>
<evidence type="ECO:0000256" key="2">
    <source>
        <dbReference type="ARBA" id="ARBA00005747"/>
    </source>
</evidence>
<feature type="binding site" evidence="15">
    <location>
        <position position="285"/>
    </location>
    <ligand>
        <name>Zn(2+)</name>
        <dbReference type="ChEBI" id="CHEBI:29105"/>
        <label>1</label>
    </ligand>
</feature>
<accession>A0A9N9RZ76</accession>
<evidence type="ECO:0000256" key="9">
    <source>
        <dbReference type="ARBA" id="ARBA00022989"/>
    </source>
</evidence>
<keyword evidence="6 14" id="KW-0256">Endoplasmic reticulum</keyword>
<dbReference type="Pfam" id="PF00173">
    <property type="entry name" value="Cyt-b5"/>
    <property type="match status" value="1"/>
</dbReference>
<organism evidence="19 20">
    <name type="scientific">Chironomus riparius</name>
    <dbReference type="NCBI Taxonomy" id="315576"/>
    <lineage>
        <taxon>Eukaryota</taxon>
        <taxon>Metazoa</taxon>
        <taxon>Ecdysozoa</taxon>
        <taxon>Arthropoda</taxon>
        <taxon>Hexapoda</taxon>
        <taxon>Insecta</taxon>
        <taxon>Pterygota</taxon>
        <taxon>Neoptera</taxon>
        <taxon>Endopterygota</taxon>
        <taxon>Diptera</taxon>
        <taxon>Nematocera</taxon>
        <taxon>Chironomoidea</taxon>
        <taxon>Chironomidae</taxon>
        <taxon>Chironominae</taxon>
        <taxon>Chironomus</taxon>
    </lineage>
</organism>
<keyword evidence="20" id="KW-1185">Reference proteome</keyword>
<dbReference type="PIRSF" id="PIRSF005149">
    <property type="entry name" value="IPC-B_HD"/>
    <property type="match status" value="1"/>
</dbReference>
<feature type="transmembrane region" description="Helical" evidence="17">
    <location>
        <begin position="249"/>
        <end position="268"/>
    </location>
</feature>
<feature type="transmembrane region" description="Helical" evidence="17">
    <location>
        <begin position="159"/>
        <end position="177"/>
    </location>
</feature>
<comment type="cofactor">
    <cofactor evidence="16">
        <name>Fe cation</name>
        <dbReference type="ChEBI" id="CHEBI:24875"/>
    </cofactor>
</comment>
<keyword evidence="5 14" id="KW-0479">Metal-binding</keyword>
<feature type="binding site" evidence="15">
    <location>
        <position position="182"/>
    </location>
    <ligand>
        <name>Zn(2+)</name>
        <dbReference type="ChEBI" id="CHEBI:29105"/>
        <label>1</label>
    </ligand>
</feature>
<evidence type="ECO:0000256" key="17">
    <source>
        <dbReference type="SAM" id="Phobius"/>
    </source>
</evidence>
<dbReference type="EMBL" id="OU895879">
    <property type="protein sequence ID" value="CAG9807765.1"/>
    <property type="molecule type" value="Genomic_DNA"/>
</dbReference>
<name>A0A9N9RZ76_9DIPT</name>
<dbReference type="PANTHER" id="PTHR12863:SF1">
    <property type="entry name" value="FATTY ACID 2-HYDROXYLASE"/>
    <property type="match status" value="1"/>
</dbReference>
<dbReference type="InterPro" id="IPR001199">
    <property type="entry name" value="Cyt_B5-like_heme/steroid-bd"/>
</dbReference>
<dbReference type="PROSITE" id="PS50255">
    <property type="entry name" value="CYTOCHROME_B5_2"/>
    <property type="match status" value="1"/>
</dbReference>
<feature type="domain" description="Cytochrome b5 heme-binding" evidence="18">
    <location>
        <begin position="1"/>
        <end position="72"/>
    </location>
</feature>
<feature type="transmembrane region" description="Helical" evidence="17">
    <location>
        <begin position="131"/>
        <end position="147"/>
    </location>
</feature>
<keyword evidence="9 17" id="KW-1133">Transmembrane helix</keyword>
<keyword evidence="14 16" id="KW-0408">Iron</keyword>
<keyword evidence="13 14" id="KW-0275">Fatty acid biosynthesis</keyword>
<protein>
    <recommendedName>
        <fullName evidence="14">Fatty acid 2-hydroxylase</fullName>
        <ecNumber evidence="14">1.-.-.-</ecNumber>
    </recommendedName>
</protein>
<dbReference type="InterPro" id="IPR014430">
    <property type="entry name" value="Scs7"/>
</dbReference>
<comment type="similarity">
    <text evidence="2 14">Belongs to the sterol desaturase family. SCS7 subfamily.</text>
</comment>
<evidence type="ECO:0000256" key="1">
    <source>
        <dbReference type="ARBA" id="ARBA00004477"/>
    </source>
</evidence>
<dbReference type="SUPFAM" id="SSF55856">
    <property type="entry name" value="Cytochrome b5-like heme/steroid binding domain"/>
    <property type="match status" value="1"/>
</dbReference>
<keyword evidence="4 17" id="KW-0812">Transmembrane</keyword>
<feature type="binding site" evidence="15">
    <location>
        <position position="289"/>
    </location>
    <ligand>
        <name>Zn(2+)</name>
        <dbReference type="ChEBI" id="CHEBI:29105"/>
        <label>1</label>
    </ligand>
</feature>